<reference evidence="3" key="1">
    <citation type="journal article" date="2022" name="Int. J. Syst. Evol. Microbiol.">
        <title>Anaeromyxobacter oryzae sp. nov., Anaeromyxobacter diazotrophicus sp. nov. and Anaeromyxobacter paludicola sp. nov., isolated from paddy soils.</title>
        <authorList>
            <person name="Itoh H."/>
            <person name="Xu Z."/>
            <person name="Mise K."/>
            <person name="Masuda Y."/>
            <person name="Ushijima N."/>
            <person name="Hayakawa C."/>
            <person name="Shiratori Y."/>
            <person name="Senoo K."/>
        </authorList>
    </citation>
    <scope>NUCLEOTIDE SEQUENCE [LARGE SCALE GENOMIC DNA]</scope>
    <source>
        <strain evidence="3">Red232</strain>
    </source>
</reference>
<feature type="region of interest" description="Disordered" evidence="1">
    <location>
        <begin position="366"/>
        <end position="486"/>
    </location>
</feature>
<dbReference type="Gene3D" id="3.40.50.10610">
    <property type="entry name" value="ABC-type transport auxiliary lipoprotein component"/>
    <property type="match status" value="2"/>
</dbReference>
<protein>
    <recommendedName>
        <fullName evidence="4">Lipoprotein</fullName>
    </recommendedName>
</protein>
<keyword evidence="3" id="KW-1185">Reference proteome</keyword>
<evidence type="ECO:0000313" key="2">
    <source>
        <dbReference type="EMBL" id="BDG05262.1"/>
    </source>
</evidence>
<accession>A0ABM7X0D5</accession>
<evidence type="ECO:0008006" key="4">
    <source>
        <dbReference type="Google" id="ProtNLM"/>
    </source>
</evidence>
<evidence type="ECO:0000313" key="3">
    <source>
        <dbReference type="Proteomes" id="UP001162891"/>
    </source>
</evidence>
<dbReference type="EMBL" id="AP025591">
    <property type="protein sequence ID" value="BDG05262.1"/>
    <property type="molecule type" value="Genomic_DNA"/>
</dbReference>
<proteinExistence type="predicted"/>
<feature type="compositionally biased region" description="Low complexity" evidence="1">
    <location>
        <begin position="376"/>
        <end position="486"/>
    </location>
</feature>
<name>A0ABM7X0D5_9BACT</name>
<sequence>MSFSTSSSGDRRALGLAVALVAAALGGCAHRAPVGPSAPARIALFPIENLAATSTPVAKISASIEAALARRGIAIAPRGAVEAFLAAHRIRNLAGVDLETARAAREELHVDAILITAVQVYSVRPVPRLGLAMRLVATGDEPEVRWVDQVSMSGNESPGLLGLGLIHSMDKLEARVLDRLAGSLAAYLGGHGAPAPLCAGDGRFDPRISYRAPQLVPGRHYTVAVLPFVNGSDRRHAGDLVALEFVRQLRARDRFTVIDPGEVRDQLLRYRLIMEGGLSLDYAMTLLRVLRADLVVAGTVREYLDGDTPRVSFTAFALNRENGSIAWQASSSSTGTDGVFFYDAGAIGTVGELTCRMARRAIDELSAGGGRRPLGAPTTPDQSAPAASAPDTAPAAGAPDAAAPATDGAPGAAAGAPAASTSTPAVSAPDAAAPAAQDASAAPPAPESAAPVAPAAPSEAPAPAERPADAGAPAGAAAPASEETVK</sequence>
<organism evidence="2 3">
    <name type="scientific">Anaeromyxobacter oryzae</name>
    <dbReference type="NCBI Taxonomy" id="2918170"/>
    <lineage>
        <taxon>Bacteria</taxon>
        <taxon>Pseudomonadati</taxon>
        <taxon>Myxococcota</taxon>
        <taxon>Myxococcia</taxon>
        <taxon>Myxococcales</taxon>
        <taxon>Cystobacterineae</taxon>
        <taxon>Anaeromyxobacteraceae</taxon>
        <taxon>Anaeromyxobacter</taxon>
    </lineage>
</organism>
<dbReference type="Proteomes" id="UP001162891">
    <property type="component" value="Chromosome"/>
</dbReference>
<evidence type="ECO:0000256" key="1">
    <source>
        <dbReference type="SAM" id="MobiDB-lite"/>
    </source>
</evidence>
<gene>
    <name evidence="2" type="ORF">AMOR_42580</name>
</gene>
<dbReference type="RefSeq" id="WP_248353888.1">
    <property type="nucleotide sequence ID" value="NZ_AP025591.1"/>
</dbReference>